<evidence type="ECO:0000256" key="7">
    <source>
        <dbReference type="HAMAP-Rule" id="MF_01405"/>
    </source>
</evidence>
<evidence type="ECO:0000256" key="3">
    <source>
        <dbReference type="ARBA" id="ARBA00022741"/>
    </source>
</evidence>
<comment type="catalytic activity">
    <reaction evidence="7">
        <text>dITP + H2O = dIMP + diphosphate + H(+)</text>
        <dbReference type="Rhea" id="RHEA:28342"/>
        <dbReference type="ChEBI" id="CHEBI:15377"/>
        <dbReference type="ChEBI" id="CHEBI:15378"/>
        <dbReference type="ChEBI" id="CHEBI:33019"/>
        <dbReference type="ChEBI" id="CHEBI:61194"/>
        <dbReference type="ChEBI" id="CHEBI:61382"/>
        <dbReference type="EC" id="3.6.1.66"/>
    </reaction>
</comment>
<evidence type="ECO:0000256" key="5">
    <source>
        <dbReference type="ARBA" id="ARBA00022842"/>
    </source>
</evidence>
<comment type="caution">
    <text evidence="9">The sequence shown here is derived from an EMBL/GenBank/DDBJ whole genome shotgun (WGS) entry which is preliminary data.</text>
</comment>
<evidence type="ECO:0000256" key="6">
    <source>
        <dbReference type="ARBA" id="ARBA00023080"/>
    </source>
</evidence>
<feature type="binding site" evidence="7">
    <location>
        <position position="193"/>
    </location>
    <ligand>
        <name>substrate</name>
    </ligand>
</feature>
<dbReference type="PANTHER" id="PTHR11067">
    <property type="entry name" value="INOSINE TRIPHOSPHATE PYROPHOSPHATASE/HAM1 PROTEIN"/>
    <property type="match status" value="1"/>
</dbReference>
<evidence type="ECO:0000256" key="1">
    <source>
        <dbReference type="ARBA" id="ARBA00008023"/>
    </source>
</evidence>
<gene>
    <name evidence="9" type="primary">rdgB</name>
    <name evidence="9" type="ORF">ACFQ2I_23400</name>
</gene>
<keyword evidence="4 7" id="KW-0378">Hydrolase</keyword>
<feature type="active site" description="Proton acceptor" evidence="7">
    <location>
        <position position="72"/>
    </location>
</feature>
<dbReference type="PANTHER" id="PTHR11067:SF9">
    <property type="entry name" value="INOSINE TRIPHOSPHATE PYROPHOSPHATASE"/>
    <property type="match status" value="1"/>
</dbReference>
<dbReference type="NCBIfam" id="TIGR00042">
    <property type="entry name" value="RdgB/HAM1 family non-canonical purine NTP pyrophosphatase"/>
    <property type="match status" value="1"/>
</dbReference>
<comment type="function">
    <text evidence="7">Pyrophosphatase that catalyzes the hydrolysis of nucleoside triphosphates to their monophosphate derivatives, with a high preference for the non-canonical purine nucleotides XTP (xanthosine triphosphate), dITP (deoxyinosine triphosphate) and ITP. Seems to function as a house-cleaning enzyme that removes non-canonical purine nucleotides from the nucleotide pool, thus preventing their incorporation into DNA/RNA and avoiding chromosomal lesions.</text>
</comment>
<reference evidence="10" key="1">
    <citation type="journal article" date="2019" name="Int. J. Syst. Evol. Microbiol.">
        <title>The Global Catalogue of Microorganisms (GCM) 10K type strain sequencing project: providing services to taxonomists for standard genome sequencing and annotation.</title>
        <authorList>
            <consortium name="The Broad Institute Genomics Platform"/>
            <consortium name="The Broad Institute Genome Sequencing Center for Infectious Disease"/>
            <person name="Wu L."/>
            <person name="Ma J."/>
        </authorList>
    </citation>
    <scope>NUCLEOTIDE SEQUENCE [LARGE SCALE GENOMIC DNA]</scope>
    <source>
        <strain evidence="10">CCUG 59129</strain>
    </source>
</reference>
<feature type="binding site" evidence="7">
    <location>
        <begin position="170"/>
        <end position="173"/>
    </location>
    <ligand>
        <name>substrate</name>
    </ligand>
</feature>
<keyword evidence="2 7" id="KW-0479">Metal-binding</keyword>
<dbReference type="Pfam" id="PF01725">
    <property type="entry name" value="Ham1p_like"/>
    <property type="match status" value="1"/>
</dbReference>
<keyword evidence="3 7" id="KW-0547">Nucleotide-binding</keyword>
<feature type="binding site" evidence="7">
    <location>
        <begin position="10"/>
        <end position="15"/>
    </location>
    <ligand>
        <name>substrate</name>
    </ligand>
</feature>
<feature type="binding site" evidence="7">
    <location>
        <position position="72"/>
    </location>
    <ligand>
        <name>Mg(2+)</name>
        <dbReference type="ChEBI" id="CHEBI:18420"/>
    </ligand>
</feature>
<dbReference type="HAMAP" id="MF_01405">
    <property type="entry name" value="Non_canon_purine_NTPase"/>
    <property type="match status" value="1"/>
</dbReference>
<dbReference type="InterPro" id="IPR029001">
    <property type="entry name" value="ITPase-like_fam"/>
</dbReference>
<dbReference type="RefSeq" id="WP_377568811.1">
    <property type="nucleotide sequence ID" value="NZ_JBHTJZ010000073.1"/>
</dbReference>
<dbReference type="InterPro" id="IPR020922">
    <property type="entry name" value="dITP/XTP_pyrophosphatase"/>
</dbReference>
<comment type="catalytic activity">
    <reaction evidence="7">
        <text>ITP + H2O = IMP + diphosphate + H(+)</text>
        <dbReference type="Rhea" id="RHEA:29399"/>
        <dbReference type="ChEBI" id="CHEBI:15377"/>
        <dbReference type="ChEBI" id="CHEBI:15378"/>
        <dbReference type="ChEBI" id="CHEBI:33019"/>
        <dbReference type="ChEBI" id="CHEBI:58053"/>
        <dbReference type="ChEBI" id="CHEBI:61402"/>
        <dbReference type="EC" id="3.6.1.66"/>
    </reaction>
</comment>
<evidence type="ECO:0000256" key="2">
    <source>
        <dbReference type="ARBA" id="ARBA00022723"/>
    </source>
</evidence>
<name>A0ABW3HYA9_9BACL</name>
<dbReference type="InterPro" id="IPR002637">
    <property type="entry name" value="RdgB/HAM1"/>
</dbReference>
<organism evidence="9 10">
    <name type="scientific">Paenibacillus chungangensis</name>
    <dbReference type="NCBI Taxonomy" id="696535"/>
    <lineage>
        <taxon>Bacteria</taxon>
        <taxon>Bacillati</taxon>
        <taxon>Bacillota</taxon>
        <taxon>Bacilli</taxon>
        <taxon>Bacillales</taxon>
        <taxon>Paenibacillaceae</taxon>
        <taxon>Paenibacillus</taxon>
    </lineage>
</organism>
<comment type="caution">
    <text evidence="7">Lacks conserved residue(s) required for the propagation of feature annotation.</text>
</comment>
<dbReference type="SUPFAM" id="SSF52972">
    <property type="entry name" value="ITPase-like"/>
    <property type="match status" value="1"/>
</dbReference>
<protein>
    <recommendedName>
        <fullName evidence="7">dITP/XTP pyrophosphatase</fullName>
        <ecNumber evidence="7">3.6.1.66</ecNumber>
    </recommendedName>
    <alternativeName>
        <fullName evidence="7">Non-canonical purine NTP pyrophosphatase</fullName>
    </alternativeName>
    <alternativeName>
        <fullName evidence="7">Non-standard purine NTP pyrophosphatase</fullName>
    </alternativeName>
    <alternativeName>
        <fullName evidence="7">Nucleoside-triphosphate diphosphatase</fullName>
    </alternativeName>
    <alternativeName>
        <fullName evidence="7">Nucleoside-triphosphate pyrophosphatase</fullName>
        <shortName evidence="7">NTPase</shortName>
    </alternativeName>
</protein>
<proteinExistence type="inferred from homology"/>
<dbReference type="Proteomes" id="UP001596989">
    <property type="component" value="Unassembled WGS sequence"/>
</dbReference>
<keyword evidence="10" id="KW-1185">Reference proteome</keyword>
<evidence type="ECO:0000256" key="4">
    <source>
        <dbReference type="ARBA" id="ARBA00022801"/>
    </source>
</evidence>
<keyword evidence="5 7" id="KW-0460">Magnesium</keyword>
<dbReference type="EC" id="3.6.1.66" evidence="7"/>
<evidence type="ECO:0000313" key="10">
    <source>
        <dbReference type="Proteomes" id="UP001596989"/>
    </source>
</evidence>
<comment type="catalytic activity">
    <reaction evidence="7">
        <text>XTP + H2O = XMP + diphosphate + H(+)</text>
        <dbReference type="Rhea" id="RHEA:28610"/>
        <dbReference type="ChEBI" id="CHEBI:15377"/>
        <dbReference type="ChEBI" id="CHEBI:15378"/>
        <dbReference type="ChEBI" id="CHEBI:33019"/>
        <dbReference type="ChEBI" id="CHEBI:57464"/>
        <dbReference type="ChEBI" id="CHEBI:61314"/>
        <dbReference type="EC" id="3.6.1.66"/>
    </reaction>
</comment>
<dbReference type="CDD" id="cd00515">
    <property type="entry name" value="HAM1"/>
    <property type="match status" value="1"/>
</dbReference>
<accession>A0ABW3HYA9</accession>
<evidence type="ECO:0000256" key="8">
    <source>
        <dbReference type="RuleBase" id="RU003781"/>
    </source>
</evidence>
<comment type="subunit">
    <text evidence="7">Homodimer.</text>
</comment>
<feature type="binding site" evidence="7">
    <location>
        <position position="73"/>
    </location>
    <ligand>
        <name>substrate</name>
    </ligand>
</feature>
<dbReference type="Gene3D" id="3.90.950.10">
    <property type="match status" value="1"/>
</dbReference>
<comment type="similarity">
    <text evidence="1 7 8">Belongs to the HAM1 NTPase family.</text>
</comment>
<sequence length="213" mass="23020">MTDKRIIIASRNRGKIAEFSHAFGQLGMRVASLHDYPDFPDIAETGDTFLMNARLKAKALGDELGIPVLADDSGLEVEALGGDPGVYSARYAGEGASDADNNAKLLKKLAALQDDALGTVEKLPDGSRIWSEARFVCVLSLYDPADGSFLETEGEVRGVITDRPHGDGGFGYDPLFWLPQLGRGMAELSKEEKGAISHRGEALKKLLARIEMR</sequence>
<feature type="binding site" evidence="7">
    <location>
        <begin position="198"/>
        <end position="199"/>
    </location>
    <ligand>
        <name>substrate</name>
    </ligand>
</feature>
<dbReference type="GO" id="GO:0036220">
    <property type="term" value="F:ITP diphosphatase activity"/>
    <property type="evidence" value="ECO:0007669"/>
    <property type="project" value="UniProtKB-EC"/>
</dbReference>
<evidence type="ECO:0000313" key="9">
    <source>
        <dbReference type="EMBL" id="MFD0962292.1"/>
    </source>
</evidence>
<comment type="cofactor">
    <cofactor evidence="7">
        <name>Mg(2+)</name>
        <dbReference type="ChEBI" id="CHEBI:18420"/>
    </cofactor>
    <text evidence="7">Binds 1 Mg(2+) ion per subunit.</text>
</comment>
<keyword evidence="6 7" id="KW-0546">Nucleotide metabolism</keyword>
<dbReference type="EMBL" id="JBHTJZ010000073">
    <property type="protein sequence ID" value="MFD0962292.1"/>
    <property type="molecule type" value="Genomic_DNA"/>
</dbReference>